<evidence type="ECO:0000313" key="3">
    <source>
        <dbReference type="Proteomes" id="UP000462363"/>
    </source>
</evidence>
<feature type="transmembrane region" description="Helical" evidence="1">
    <location>
        <begin position="20"/>
        <end position="42"/>
    </location>
</feature>
<evidence type="ECO:0000313" key="2">
    <source>
        <dbReference type="EMBL" id="MSS39580.1"/>
    </source>
</evidence>
<evidence type="ECO:0000256" key="1">
    <source>
        <dbReference type="SAM" id="Phobius"/>
    </source>
</evidence>
<keyword evidence="1" id="KW-0472">Membrane</keyword>
<name>A0A844F716_CLOSV</name>
<comment type="caution">
    <text evidence="2">The sequence shown here is derived from an EMBL/GenBank/DDBJ whole genome shotgun (WGS) entry which is preliminary data.</text>
</comment>
<dbReference type="RefSeq" id="WP_004608386.1">
    <property type="nucleotide sequence ID" value="NZ_AP024846.1"/>
</dbReference>
<dbReference type="AlphaFoldDB" id="A0A844F716"/>
<gene>
    <name evidence="2" type="ORF">FYJ37_04190</name>
</gene>
<keyword evidence="1" id="KW-1133">Transmembrane helix</keyword>
<sequence>MMNWKELWMTLFGTTEWLGLNIGFWVAMAVVLLIVIVMNVVFWTMKPKADAKESDIVN</sequence>
<dbReference type="GeneID" id="62695974"/>
<organism evidence="2 3">
    <name type="scientific">Clostridium scindens (strain JCM 10418 / VPI 12708)</name>
    <dbReference type="NCBI Taxonomy" id="29347"/>
    <lineage>
        <taxon>Bacteria</taxon>
        <taxon>Bacillati</taxon>
        <taxon>Bacillota</taxon>
        <taxon>Clostridia</taxon>
        <taxon>Lachnospirales</taxon>
        <taxon>Lachnospiraceae</taxon>
    </lineage>
</organism>
<dbReference type="Proteomes" id="UP000462363">
    <property type="component" value="Unassembled WGS sequence"/>
</dbReference>
<keyword evidence="1" id="KW-0812">Transmembrane</keyword>
<reference evidence="2 3" key="1">
    <citation type="submission" date="2019-08" db="EMBL/GenBank/DDBJ databases">
        <title>In-depth cultivation of the pig gut microbiome towards novel bacterial diversity and tailored functional studies.</title>
        <authorList>
            <person name="Wylensek D."/>
            <person name="Hitch T.C.A."/>
            <person name="Clavel T."/>
        </authorList>
    </citation>
    <scope>NUCLEOTIDE SEQUENCE [LARGE SCALE GENOMIC DNA]</scope>
    <source>
        <strain evidence="2 3">BL-389-WT-3D</strain>
    </source>
</reference>
<accession>A0A844F716</accession>
<proteinExistence type="predicted"/>
<dbReference type="EMBL" id="VUMB01000007">
    <property type="protein sequence ID" value="MSS39580.1"/>
    <property type="molecule type" value="Genomic_DNA"/>
</dbReference>
<protein>
    <submittedName>
        <fullName evidence="2">Uncharacterized protein</fullName>
    </submittedName>
</protein>